<protein>
    <recommendedName>
        <fullName evidence="4">F-box domain-containing protein</fullName>
    </recommendedName>
</protein>
<evidence type="ECO:0000256" key="1">
    <source>
        <dbReference type="SAM" id="MobiDB-lite"/>
    </source>
</evidence>
<dbReference type="AlphaFoldDB" id="A0A8K0SHX3"/>
<dbReference type="Gene3D" id="3.80.10.10">
    <property type="entry name" value="Ribonuclease Inhibitor"/>
    <property type="match status" value="1"/>
</dbReference>
<accession>A0A8K0SHX3</accession>
<organism evidence="2 3">
    <name type="scientific">Stachybotrys elegans</name>
    <dbReference type="NCBI Taxonomy" id="80388"/>
    <lineage>
        <taxon>Eukaryota</taxon>
        <taxon>Fungi</taxon>
        <taxon>Dikarya</taxon>
        <taxon>Ascomycota</taxon>
        <taxon>Pezizomycotina</taxon>
        <taxon>Sordariomycetes</taxon>
        <taxon>Hypocreomycetidae</taxon>
        <taxon>Hypocreales</taxon>
        <taxon>Stachybotryaceae</taxon>
        <taxon>Stachybotrys</taxon>
    </lineage>
</organism>
<dbReference type="InterPro" id="IPR032675">
    <property type="entry name" value="LRR_dom_sf"/>
</dbReference>
<dbReference type="SUPFAM" id="SSF52047">
    <property type="entry name" value="RNI-like"/>
    <property type="match status" value="1"/>
</dbReference>
<name>A0A8K0SHX3_9HYPO</name>
<dbReference type="Proteomes" id="UP000813444">
    <property type="component" value="Unassembled WGS sequence"/>
</dbReference>
<gene>
    <name evidence="2" type="ORF">B0I35DRAFT_446123</name>
</gene>
<evidence type="ECO:0008006" key="4">
    <source>
        <dbReference type="Google" id="ProtNLM"/>
    </source>
</evidence>
<feature type="compositionally biased region" description="Polar residues" evidence="1">
    <location>
        <begin position="1"/>
        <end position="10"/>
    </location>
</feature>
<evidence type="ECO:0000313" key="3">
    <source>
        <dbReference type="Proteomes" id="UP000813444"/>
    </source>
</evidence>
<evidence type="ECO:0000313" key="2">
    <source>
        <dbReference type="EMBL" id="KAH7303857.1"/>
    </source>
</evidence>
<keyword evidence="3" id="KW-1185">Reference proteome</keyword>
<proteinExistence type="predicted"/>
<dbReference type="EMBL" id="JAGPNK010000028">
    <property type="protein sequence ID" value="KAH7303857.1"/>
    <property type="molecule type" value="Genomic_DNA"/>
</dbReference>
<feature type="region of interest" description="Disordered" evidence="1">
    <location>
        <begin position="1"/>
        <end position="51"/>
    </location>
</feature>
<reference evidence="2" key="1">
    <citation type="journal article" date="2021" name="Nat. Commun.">
        <title>Genetic determinants of endophytism in the Arabidopsis root mycobiome.</title>
        <authorList>
            <person name="Mesny F."/>
            <person name="Miyauchi S."/>
            <person name="Thiergart T."/>
            <person name="Pickel B."/>
            <person name="Atanasova L."/>
            <person name="Karlsson M."/>
            <person name="Huettel B."/>
            <person name="Barry K.W."/>
            <person name="Haridas S."/>
            <person name="Chen C."/>
            <person name="Bauer D."/>
            <person name="Andreopoulos W."/>
            <person name="Pangilinan J."/>
            <person name="LaButti K."/>
            <person name="Riley R."/>
            <person name="Lipzen A."/>
            <person name="Clum A."/>
            <person name="Drula E."/>
            <person name="Henrissat B."/>
            <person name="Kohler A."/>
            <person name="Grigoriev I.V."/>
            <person name="Martin F.M."/>
            <person name="Hacquard S."/>
        </authorList>
    </citation>
    <scope>NUCLEOTIDE SEQUENCE</scope>
    <source>
        <strain evidence="2">MPI-CAGE-CH-0235</strain>
    </source>
</reference>
<sequence length="310" mass="34159">MKQSTMSPTLHQKDIRTWFKSANGPGIHNATASTTPARTDDSKSDDISGPATAEVASVEAAGHAIEAPDAKLDSVTEGQQAVEVNEPKPVPKRVLPKIGEPIAAFCANFVWNRSWRKYIGTSTKEIIFGTEFVLEDHHIDQLLSLGPLVCRGLASFQFIYVTVACVADNNAVSLTDNALVRLASACPNLVNVQIPGTAGLGDASLHAFLARCPKLKVLEISDCTWGASSKLTPLAFEKFRENRHWAPRLKSLRVSKSTNKCVLRAVKALSRRRPALSIRLVEMSEVIKWGDWEIEEWDTLFQRGKEERGW</sequence>
<dbReference type="OrthoDB" id="550575at2759"/>
<comment type="caution">
    <text evidence="2">The sequence shown here is derived from an EMBL/GenBank/DDBJ whole genome shotgun (WGS) entry which is preliminary data.</text>
</comment>